<feature type="region of interest" description="Disordered" evidence="2">
    <location>
        <begin position="130"/>
        <end position="157"/>
    </location>
</feature>
<proteinExistence type="predicted"/>
<dbReference type="GeneID" id="17278845"/>
<reference evidence="4" key="2">
    <citation type="submission" date="2024-10" db="UniProtKB">
        <authorList>
            <consortium name="EnsemblProtists"/>
        </authorList>
    </citation>
    <scope>IDENTIFICATION</scope>
</reference>
<accession>A0A0D3KCU0</accession>
<dbReference type="PANTHER" id="PTHR31315:SF1">
    <property type="entry name" value="PROTEIN SIP5"/>
    <property type="match status" value="1"/>
</dbReference>
<evidence type="ECO:0000313" key="4">
    <source>
        <dbReference type="EnsemblProtists" id="EOD33575"/>
    </source>
</evidence>
<dbReference type="Proteomes" id="UP000013827">
    <property type="component" value="Unassembled WGS sequence"/>
</dbReference>
<dbReference type="GO" id="GO:0005737">
    <property type="term" value="C:cytoplasm"/>
    <property type="evidence" value="ECO:0007669"/>
    <property type="project" value="TreeGrafter"/>
</dbReference>
<dbReference type="SUPFAM" id="SSF57850">
    <property type="entry name" value="RING/U-box"/>
    <property type="match status" value="1"/>
</dbReference>
<evidence type="ECO:0000256" key="1">
    <source>
        <dbReference type="PROSITE-ProRule" id="PRU00175"/>
    </source>
</evidence>
<evidence type="ECO:0000256" key="2">
    <source>
        <dbReference type="SAM" id="MobiDB-lite"/>
    </source>
</evidence>
<dbReference type="eggNOG" id="KOG2789">
    <property type="taxonomic scope" value="Eukaryota"/>
</dbReference>
<keyword evidence="5" id="KW-1185">Reference proteome</keyword>
<dbReference type="KEGG" id="ehx:EMIHUDRAFT_455762"/>
<dbReference type="EnsemblProtists" id="EOD33575">
    <property type="protein sequence ID" value="EOD33575"/>
    <property type="gene ID" value="EMIHUDRAFT_455762"/>
</dbReference>
<feature type="domain" description="RING-type" evidence="3">
    <location>
        <begin position="61"/>
        <end position="105"/>
    </location>
</feature>
<dbReference type="HOGENOM" id="CLU_1162968_0_0_1"/>
<evidence type="ECO:0000259" key="3">
    <source>
        <dbReference type="PROSITE" id="PS50089"/>
    </source>
</evidence>
<dbReference type="InterPro" id="IPR001841">
    <property type="entry name" value="Znf_RING"/>
</dbReference>
<dbReference type="GO" id="GO:0008270">
    <property type="term" value="F:zinc ion binding"/>
    <property type="evidence" value="ECO:0007669"/>
    <property type="project" value="UniProtKB-KW"/>
</dbReference>
<keyword evidence="1" id="KW-0863">Zinc-finger</keyword>
<feature type="region of interest" description="Disordered" evidence="2">
    <location>
        <begin position="1"/>
        <end position="30"/>
    </location>
</feature>
<dbReference type="InterPro" id="IPR039301">
    <property type="entry name" value="Sip5/DA2"/>
</dbReference>
<dbReference type="PANTHER" id="PTHR31315">
    <property type="entry name" value="PROTEIN SIP5"/>
    <property type="match status" value="1"/>
</dbReference>
<dbReference type="AlphaFoldDB" id="A0A0D3KCU0"/>
<dbReference type="RefSeq" id="XP_005786004.1">
    <property type="nucleotide sequence ID" value="XM_005785947.1"/>
</dbReference>
<protein>
    <recommendedName>
        <fullName evidence="3">RING-type domain-containing protein</fullName>
    </recommendedName>
</protein>
<sequence>MGNQASAGRPPQVSPEHLRPSPKVSQRAEFDERALRRAILERRLAPCTRGQDEASPHLDECPICMLNFPGGLNRSSCCKQPICTECYLQVAPRMSSRGVSCPFCKKDNYTVGYFGPPSAAARAKARQEEQLALASARKEPEPARLSPSAGRDSPAADDFQLDYDRRWALAQQALESQASLGTAAATASDAVAFDEQTLASAAAALQRGGGDDSDGGGAAVELAVAERRLQIDSQRGVEG</sequence>
<organism evidence="4 5">
    <name type="scientific">Emiliania huxleyi (strain CCMP1516)</name>
    <dbReference type="NCBI Taxonomy" id="280463"/>
    <lineage>
        <taxon>Eukaryota</taxon>
        <taxon>Haptista</taxon>
        <taxon>Haptophyta</taxon>
        <taxon>Prymnesiophyceae</taxon>
        <taxon>Isochrysidales</taxon>
        <taxon>Noelaerhabdaceae</taxon>
        <taxon>Emiliania</taxon>
    </lineage>
</organism>
<evidence type="ECO:0000313" key="5">
    <source>
        <dbReference type="Proteomes" id="UP000013827"/>
    </source>
</evidence>
<keyword evidence="1" id="KW-0862">Zinc</keyword>
<reference evidence="5" key="1">
    <citation type="journal article" date="2013" name="Nature">
        <title>Pan genome of the phytoplankton Emiliania underpins its global distribution.</title>
        <authorList>
            <person name="Read B.A."/>
            <person name="Kegel J."/>
            <person name="Klute M.J."/>
            <person name="Kuo A."/>
            <person name="Lefebvre S.C."/>
            <person name="Maumus F."/>
            <person name="Mayer C."/>
            <person name="Miller J."/>
            <person name="Monier A."/>
            <person name="Salamov A."/>
            <person name="Young J."/>
            <person name="Aguilar M."/>
            <person name="Claverie J.M."/>
            <person name="Frickenhaus S."/>
            <person name="Gonzalez K."/>
            <person name="Herman E.K."/>
            <person name="Lin Y.C."/>
            <person name="Napier J."/>
            <person name="Ogata H."/>
            <person name="Sarno A.F."/>
            <person name="Shmutz J."/>
            <person name="Schroeder D."/>
            <person name="de Vargas C."/>
            <person name="Verret F."/>
            <person name="von Dassow P."/>
            <person name="Valentin K."/>
            <person name="Van de Peer Y."/>
            <person name="Wheeler G."/>
            <person name="Dacks J.B."/>
            <person name="Delwiche C.F."/>
            <person name="Dyhrman S.T."/>
            <person name="Glockner G."/>
            <person name="John U."/>
            <person name="Richards T."/>
            <person name="Worden A.Z."/>
            <person name="Zhang X."/>
            <person name="Grigoriev I.V."/>
            <person name="Allen A.E."/>
            <person name="Bidle K."/>
            <person name="Borodovsky M."/>
            <person name="Bowler C."/>
            <person name="Brownlee C."/>
            <person name="Cock J.M."/>
            <person name="Elias M."/>
            <person name="Gladyshev V.N."/>
            <person name="Groth M."/>
            <person name="Guda C."/>
            <person name="Hadaegh A."/>
            <person name="Iglesias-Rodriguez M.D."/>
            <person name="Jenkins J."/>
            <person name="Jones B.M."/>
            <person name="Lawson T."/>
            <person name="Leese F."/>
            <person name="Lindquist E."/>
            <person name="Lobanov A."/>
            <person name="Lomsadze A."/>
            <person name="Malik S.B."/>
            <person name="Marsh M.E."/>
            <person name="Mackinder L."/>
            <person name="Mock T."/>
            <person name="Mueller-Roeber B."/>
            <person name="Pagarete A."/>
            <person name="Parker M."/>
            <person name="Probert I."/>
            <person name="Quesneville H."/>
            <person name="Raines C."/>
            <person name="Rensing S.A."/>
            <person name="Riano-Pachon D.M."/>
            <person name="Richier S."/>
            <person name="Rokitta S."/>
            <person name="Shiraiwa Y."/>
            <person name="Soanes D.M."/>
            <person name="van der Giezen M."/>
            <person name="Wahlund T.M."/>
            <person name="Williams B."/>
            <person name="Wilson W."/>
            <person name="Wolfe G."/>
            <person name="Wurch L.L."/>
        </authorList>
    </citation>
    <scope>NUCLEOTIDE SEQUENCE</scope>
</reference>
<dbReference type="PROSITE" id="PS50089">
    <property type="entry name" value="ZF_RING_2"/>
    <property type="match status" value="1"/>
</dbReference>
<dbReference type="PaxDb" id="2903-EOD33575"/>
<keyword evidence="1" id="KW-0479">Metal-binding</keyword>
<name>A0A0D3KCU0_EMIH1</name>
<dbReference type="STRING" id="2903.R1F3U9"/>